<evidence type="ECO:0000313" key="3">
    <source>
        <dbReference type="Proteomes" id="UP000298327"/>
    </source>
</evidence>
<proteinExistence type="predicted"/>
<sequence length="340" mass="36844">MYISRTRRLTNIDGPPAGSRHDRPLHVLSYHPHNLFRSAVPVSFSPPLALVPHQNGPPPADSTRSSLLTPPHPPGDAPSANRHDTSSQSVHHPVVTARRTSQCQHIASAGNAHLNPRQETQQATRDDSIQHLISRPRYSLQCTPQILHDSVQYTLLDMLSNGPIILASHFAAQSICYPRTQTGLKRPVTHPNALRAPSDCRQISAFIVSLFSISHGGSARTQALQCGNHGAKPSYAIVAGESQRSSSPFTNCCSYWALRRLNLTVIPHRSSHAASPRTDACVFFGTTLAGWSDGGTLFRPALSPSSQSRGQSLVQPLAEYSIADQEAIELSLRRGGKPAS</sequence>
<dbReference type="EMBL" id="SEOQ01000064">
    <property type="protein sequence ID" value="TFY71147.1"/>
    <property type="molecule type" value="Genomic_DNA"/>
</dbReference>
<feature type="region of interest" description="Disordered" evidence="1">
    <location>
        <begin position="1"/>
        <end position="24"/>
    </location>
</feature>
<accession>A0A4Y9ZAX9</accession>
<keyword evidence="3" id="KW-1185">Reference proteome</keyword>
<protein>
    <submittedName>
        <fullName evidence="2">Uncharacterized protein</fullName>
    </submittedName>
</protein>
<reference evidence="2 3" key="1">
    <citation type="submission" date="2019-02" db="EMBL/GenBank/DDBJ databases">
        <title>Genome sequencing of the rare red list fungi Dentipellis fragilis.</title>
        <authorList>
            <person name="Buettner E."/>
            <person name="Kellner H."/>
        </authorList>
    </citation>
    <scope>NUCLEOTIDE SEQUENCE [LARGE SCALE GENOMIC DNA]</scope>
    <source>
        <strain evidence="2 3">DSM 105465</strain>
    </source>
</reference>
<name>A0A4Y9ZAX9_9AGAM</name>
<gene>
    <name evidence="2" type="ORF">EVG20_g1843</name>
</gene>
<comment type="caution">
    <text evidence="2">The sequence shown here is derived from an EMBL/GenBank/DDBJ whole genome shotgun (WGS) entry which is preliminary data.</text>
</comment>
<organism evidence="2 3">
    <name type="scientific">Dentipellis fragilis</name>
    <dbReference type="NCBI Taxonomy" id="205917"/>
    <lineage>
        <taxon>Eukaryota</taxon>
        <taxon>Fungi</taxon>
        <taxon>Dikarya</taxon>
        <taxon>Basidiomycota</taxon>
        <taxon>Agaricomycotina</taxon>
        <taxon>Agaricomycetes</taxon>
        <taxon>Russulales</taxon>
        <taxon>Hericiaceae</taxon>
        <taxon>Dentipellis</taxon>
    </lineage>
</organism>
<feature type="region of interest" description="Disordered" evidence="1">
    <location>
        <begin position="50"/>
        <end position="92"/>
    </location>
</feature>
<dbReference type="Proteomes" id="UP000298327">
    <property type="component" value="Unassembled WGS sequence"/>
</dbReference>
<dbReference type="AlphaFoldDB" id="A0A4Y9ZAX9"/>
<evidence type="ECO:0000256" key="1">
    <source>
        <dbReference type="SAM" id="MobiDB-lite"/>
    </source>
</evidence>
<evidence type="ECO:0000313" key="2">
    <source>
        <dbReference type="EMBL" id="TFY71147.1"/>
    </source>
</evidence>